<accession>A0ABR5ACQ8</accession>
<keyword evidence="3" id="KW-1185">Reference proteome</keyword>
<dbReference type="InterPro" id="IPR051448">
    <property type="entry name" value="CdaR-like_regulators"/>
</dbReference>
<dbReference type="InterPro" id="IPR042070">
    <property type="entry name" value="PucR_C-HTH_sf"/>
</dbReference>
<evidence type="ECO:0000313" key="2">
    <source>
        <dbReference type="EMBL" id="KIL38818.1"/>
    </source>
</evidence>
<dbReference type="Gene3D" id="1.10.10.2840">
    <property type="entry name" value="PucR C-terminal helix-turn-helix domain"/>
    <property type="match status" value="1"/>
</dbReference>
<organism evidence="2 3">
    <name type="scientific">Gordoniibacillus kamchatkensis</name>
    <dbReference type="NCBI Taxonomy" id="1590651"/>
    <lineage>
        <taxon>Bacteria</taxon>
        <taxon>Bacillati</taxon>
        <taxon>Bacillota</taxon>
        <taxon>Bacilli</taxon>
        <taxon>Bacillales</taxon>
        <taxon>Paenibacillaceae</taxon>
        <taxon>Gordoniibacillus</taxon>
    </lineage>
</organism>
<reference evidence="2 3" key="1">
    <citation type="submission" date="2014-12" db="EMBL/GenBank/DDBJ databases">
        <title>Draft genome sequence of Paenibacillus kamchatkensis strain B-2647.</title>
        <authorList>
            <person name="Karlyshev A.V."/>
            <person name="Kudryashova E.B."/>
        </authorList>
    </citation>
    <scope>NUCLEOTIDE SEQUENCE [LARGE SCALE GENOMIC DNA]</scope>
    <source>
        <strain evidence="2 3">VKM B-2647</strain>
    </source>
</reference>
<sequence>MDWEQMKTQLEAILGTPLSIKDIPADEWEKLAAGEQQTSGAAGAVRSAAADHSIYFPLQKSGHNVRVLLAPDGLMTSSERQLVELTIEARRASERKAALPGQSDEEKRIAALREWLLEQTELGVTEAELPDSFVSQLSLYYTRIPILLYGDYSTTRRVTYQELKKLLETFFDGDIILIPLLDKEWLILGSEGLLVSGGEERDDDAEETVEETLSALVSGLHAMLESEWVGECHLAVDLPLKPAQGLLGALLRLRETMMLGRLFHVTSNIHLPWMLRLEKLLHLLPDRDKAKFLEQVLKGADHLLDAETQTTLEQFFALDCNVSETAKKLYVHRNTLLYRLDKFKQETGLDVRTFSDAVLVRIVLLLYKVTKRK</sequence>
<dbReference type="InterPro" id="IPR025736">
    <property type="entry name" value="PucR_C-HTH_dom"/>
</dbReference>
<name>A0ABR5ACQ8_9BACL</name>
<protein>
    <recommendedName>
        <fullName evidence="1">PucR C-terminal helix-turn-helix domain-containing protein</fullName>
    </recommendedName>
</protein>
<dbReference type="InterPro" id="IPR009057">
    <property type="entry name" value="Homeodomain-like_sf"/>
</dbReference>
<comment type="caution">
    <text evidence="2">The sequence shown here is derived from an EMBL/GenBank/DDBJ whole genome shotgun (WGS) entry which is preliminary data.</text>
</comment>
<dbReference type="Pfam" id="PF13556">
    <property type="entry name" value="HTH_30"/>
    <property type="match status" value="1"/>
</dbReference>
<evidence type="ECO:0000259" key="1">
    <source>
        <dbReference type="Pfam" id="PF13556"/>
    </source>
</evidence>
<dbReference type="PANTHER" id="PTHR33744">
    <property type="entry name" value="CARBOHYDRATE DIACID REGULATOR"/>
    <property type="match status" value="1"/>
</dbReference>
<dbReference type="EMBL" id="JXAK01000050">
    <property type="protein sequence ID" value="KIL38818.1"/>
    <property type="molecule type" value="Genomic_DNA"/>
</dbReference>
<feature type="domain" description="PucR C-terminal helix-turn-helix" evidence="1">
    <location>
        <begin position="310"/>
        <end position="365"/>
    </location>
</feature>
<proteinExistence type="predicted"/>
<dbReference type="Proteomes" id="UP000031967">
    <property type="component" value="Unassembled WGS sequence"/>
</dbReference>
<dbReference type="SUPFAM" id="SSF46689">
    <property type="entry name" value="Homeodomain-like"/>
    <property type="match status" value="1"/>
</dbReference>
<evidence type="ECO:0000313" key="3">
    <source>
        <dbReference type="Proteomes" id="UP000031967"/>
    </source>
</evidence>
<dbReference type="RefSeq" id="WP_041050348.1">
    <property type="nucleotide sequence ID" value="NZ_JXAK01000050.1"/>
</dbReference>
<gene>
    <name evidence="2" type="ORF">SD70_23825</name>
</gene>
<dbReference type="PANTHER" id="PTHR33744:SF15">
    <property type="entry name" value="CARBOHYDRATE DIACID REGULATOR"/>
    <property type="match status" value="1"/>
</dbReference>